<dbReference type="PANTHER" id="PTHR19316">
    <property type="entry name" value="PROTEIN FOLDING REGULATOR"/>
    <property type="match status" value="1"/>
</dbReference>
<sequence length="364" mass="40211">MSGGPDPWAWMGLLKWSLSYSDGTSDASNVTPMSEEDKAFLEMVMKEGIINENDRMRTILKQLTDCMDHYQRMATSQASSSKDDADGAATSKEDGKADEPPVSDEELEGLLQELRDIVEQIDYARAFMSMKGLPFLLGGIQEREAVPEAIRGMCLGLISTLCQNNPPVQKELLELGALKSITDMYFSEKSGHAMKAKYMQAMSSIVRSHELAENVMDGLDQTVALFVDGLNPTTSTDNLKRRTLFFLHAYVTSDTATAQRVKRLAGPVGIAADYFLEESPTNSPEIREMTLALLQQILEQEKSVDSILQRKTGLVALGVQRISALRKLTGDEKEYATAELEGWESLIRLLSRATPDELLADAAK</sequence>
<proteinExistence type="predicted"/>
<organism evidence="2">
    <name type="scientific">Craspedostauros australis</name>
    <dbReference type="NCBI Taxonomy" id="1486917"/>
    <lineage>
        <taxon>Eukaryota</taxon>
        <taxon>Sar</taxon>
        <taxon>Stramenopiles</taxon>
        <taxon>Ochrophyta</taxon>
        <taxon>Bacillariophyta</taxon>
        <taxon>Bacillariophyceae</taxon>
        <taxon>Bacillariophycidae</taxon>
        <taxon>Naviculales</taxon>
        <taxon>Naviculaceae</taxon>
        <taxon>Craspedostauros</taxon>
    </lineage>
</organism>
<reference evidence="2" key="1">
    <citation type="submission" date="2021-01" db="EMBL/GenBank/DDBJ databases">
        <authorList>
            <person name="Corre E."/>
            <person name="Pelletier E."/>
            <person name="Niang G."/>
            <person name="Scheremetjew M."/>
            <person name="Finn R."/>
            <person name="Kale V."/>
            <person name="Holt S."/>
            <person name="Cochrane G."/>
            <person name="Meng A."/>
            <person name="Brown T."/>
            <person name="Cohen L."/>
        </authorList>
    </citation>
    <scope>NUCLEOTIDE SEQUENCE</scope>
    <source>
        <strain evidence="2">CCMP3328</strain>
    </source>
</reference>
<evidence type="ECO:0000313" key="2">
    <source>
        <dbReference type="EMBL" id="CAD8328593.1"/>
    </source>
</evidence>
<feature type="compositionally biased region" description="Basic and acidic residues" evidence="1">
    <location>
        <begin position="81"/>
        <end position="99"/>
    </location>
</feature>
<dbReference type="InterPro" id="IPR050693">
    <property type="entry name" value="Hsp70_NEF-Inhibitors"/>
</dbReference>
<dbReference type="InterPro" id="IPR011989">
    <property type="entry name" value="ARM-like"/>
</dbReference>
<name>A0A7R9WLP4_9STRA</name>
<evidence type="ECO:0008006" key="3">
    <source>
        <dbReference type="Google" id="ProtNLM"/>
    </source>
</evidence>
<dbReference type="AlphaFoldDB" id="A0A7R9WLP4"/>
<feature type="region of interest" description="Disordered" evidence="1">
    <location>
        <begin position="74"/>
        <end position="105"/>
    </location>
</feature>
<gene>
    <name evidence="2" type="ORF">CAUS1442_LOCUS690</name>
</gene>
<evidence type="ECO:0000256" key="1">
    <source>
        <dbReference type="SAM" id="MobiDB-lite"/>
    </source>
</evidence>
<dbReference type="EMBL" id="HBEF01001088">
    <property type="protein sequence ID" value="CAD8328593.1"/>
    <property type="molecule type" value="Transcribed_RNA"/>
</dbReference>
<dbReference type="GO" id="GO:0005783">
    <property type="term" value="C:endoplasmic reticulum"/>
    <property type="evidence" value="ECO:0007669"/>
    <property type="project" value="TreeGrafter"/>
</dbReference>
<dbReference type="Gene3D" id="1.25.10.10">
    <property type="entry name" value="Leucine-rich Repeat Variant"/>
    <property type="match status" value="1"/>
</dbReference>
<protein>
    <recommendedName>
        <fullName evidence="3">Nucleotide exchange factor Fes1 domain-containing protein</fullName>
    </recommendedName>
</protein>
<dbReference type="InterPro" id="IPR016024">
    <property type="entry name" value="ARM-type_fold"/>
</dbReference>
<dbReference type="SUPFAM" id="SSF48371">
    <property type="entry name" value="ARM repeat"/>
    <property type="match status" value="1"/>
</dbReference>
<dbReference type="PANTHER" id="PTHR19316:SF18">
    <property type="entry name" value="HSP70-BINDING PROTEIN 1"/>
    <property type="match status" value="1"/>
</dbReference>
<accession>A0A7R9WLP4</accession>
<dbReference type="GO" id="GO:0000774">
    <property type="term" value="F:adenyl-nucleotide exchange factor activity"/>
    <property type="evidence" value="ECO:0007669"/>
    <property type="project" value="TreeGrafter"/>
</dbReference>